<accession>A0ABV1RKJ6</accession>
<reference evidence="5 6" key="1">
    <citation type="submission" date="2024-06" db="EMBL/GenBank/DDBJ databases">
        <authorList>
            <person name="Chen R.Y."/>
        </authorList>
    </citation>
    <scope>NUCLEOTIDE SEQUENCE [LARGE SCALE GENOMIC DNA]</scope>
    <source>
        <strain evidence="5 6">D2</strain>
    </source>
</reference>
<dbReference type="PROSITE" id="PS00502">
    <property type="entry name" value="POLYGALACTURONASE"/>
    <property type="match status" value="1"/>
</dbReference>
<keyword evidence="2 4" id="KW-0378">Hydrolase</keyword>
<dbReference type="InterPro" id="IPR012334">
    <property type="entry name" value="Pectin_lyas_fold"/>
</dbReference>
<dbReference type="Gene3D" id="2.160.20.10">
    <property type="entry name" value="Single-stranded right-handed beta-helix, Pectin lyase-like"/>
    <property type="match status" value="1"/>
</dbReference>
<gene>
    <name evidence="5" type="ORF">ABS311_16350</name>
</gene>
<dbReference type="InterPro" id="IPR000743">
    <property type="entry name" value="Glyco_hydro_28"/>
</dbReference>
<proteinExistence type="inferred from homology"/>
<dbReference type="RefSeq" id="WP_246072258.1">
    <property type="nucleotide sequence ID" value="NZ_CP041660.1"/>
</dbReference>
<keyword evidence="3 4" id="KW-0326">Glycosidase</keyword>
<dbReference type="PANTHER" id="PTHR31339">
    <property type="entry name" value="PECTIN LYASE-RELATED"/>
    <property type="match status" value="1"/>
</dbReference>
<dbReference type="InterPro" id="IPR006626">
    <property type="entry name" value="PbH1"/>
</dbReference>
<protein>
    <submittedName>
        <fullName evidence="5">Glycoside hydrolase family 28 protein</fullName>
    </submittedName>
</protein>
<comment type="similarity">
    <text evidence="1 4">Belongs to the glycosyl hydrolase 28 family.</text>
</comment>
<dbReference type="SMART" id="SM00710">
    <property type="entry name" value="PbH1"/>
    <property type="match status" value="5"/>
</dbReference>
<organism evidence="5 6">
    <name type="scientific">Catenovulum sediminis</name>
    <dbReference type="NCBI Taxonomy" id="1740262"/>
    <lineage>
        <taxon>Bacteria</taxon>
        <taxon>Pseudomonadati</taxon>
        <taxon>Pseudomonadota</taxon>
        <taxon>Gammaproteobacteria</taxon>
        <taxon>Alteromonadales</taxon>
        <taxon>Alteromonadaceae</taxon>
        <taxon>Catenovulum</taxon>
    </lineage>
</organism>
<sequence>MDIKKRDLIKNVSYGAATLSLLNLTACGESLMSDAGETAAQGIANQDAPISKKQWDKNVERIKARIQLPKIPNRDFVLTDYTGQGDGQFDNTQAFKDAIAAAHKEGGGRIVVPQGEYLTGPIHLESNIELHISEGATVAFIPEPERYKPYVFTRWEGTELIGYSPLIYAFKKNNIAITGKGTLEGGGSNDHWWPWKGKWKKADWTISEVENQKHTRDVLRQMAEDQVPVEQRVFEQNYLRPPFIQPYLCTNVLIEGVTVKNSPFWLLNPVLCTSVTIRDVHCDSYGPNSDGCDPEACKDVLIENCVFDTGDDCIAIKSGRNADGRRVAVPCQNIVIDKCQMKAGHGGVVIGSEISGGVRNLYAQNCEMSSPDLARGIRIKTNSIRGGLLENLNYRDIHIGKVKDAIVVNFYYEEGDVGQFKPELKNINIQNLVVEEAQRAFVIRGYPHTPISGITLTDVEIKKVEKQSQIENVSDVKLNNVKVGGALIKELV</sequence>
<evidence type="ECO:0000313" key="5">
    <source>
        <dbReference type="EMBL" id="MER2493450.1"/>
    </source>
</evidence>
<dbReference type="EMBL" id="JBELOE010000265">
    <property type="protein sequence ID" value="MER2493450.1"/>
    <property type="molecule type" value="Genomic_DNA"/>
</dbReference>
<dbReference type="Proteomes" id="UP001467690">
    <property type="component" value="Unassembled WGS sequence"/>
</dbReference>
<evidence type="ECO:0000256" key="1">
    <source>
        <dbReference type="ARBA" id="ARBA00008834"/>
    </source>
</evidence>
<dbReference type="InterPro" id="IPR051801">
    <property type="entry name" value="GH28_Enzymes"/>
</dbReference>
<dbReference type="PANTHER" id="PTHR31339:SF9">
    <property type="entry name" value="PLASMIN AND FIBRONECTIN-BINDING PROTEIN A"/>
    <property type="match status" value="1"/>
</dbReference>
<comment type="caution">
    <text evidence="5">The sequence shown here is derived from an EMBL/GenBank/DDBJ whole genome shotgun (WGS) entry which is preliminary data.</text>
</comment>
<evidence type="ECO:0000256" key="3">
    <source>
        <dbReference type="ARBA" id="ARBA00023295"/>
    </source>
</evidence>
<evidence type="ECO:0000256" key="4">
    <source>
        <dbReference type="RuleBase" id="RU361169"/>
    </source>
</evidence>
<evidence type="ECO:0000256" key="2">
    <source>
        <dbReference type="ARBA" id="ARBA00022801"/>
    </source>
</evidence>
<keyword evidence="6" id="KW-1185">Reference proteome</keyword>
<dbReference type="GO" id="GO:0016787">
    <property type="term" value="F:hydrolase activity"/>
    <property type="evidence" value="ECO:0007669"/>
    <property type="project" value="UniProtKB-KW"/>
</dbReference>
<dbReference type="InterPro" id="IPR011050">
    <property type="entry name" value="Pectin_lyase_fold/virulence"/>
</dbReference>
<dbReference type="Pfam" id="PF00295">
    <property type="entry name" value="Glyco_hydro_28"/>
    <property type="match status" value="1"/>
</dbReference>
<name>A0ABV1RKJ6_9ALTE</name>
<dbReference type="SUPFAM" id="SSF51126">
    <property type="entry name" value="Pectin lyase-like"/>
    <property type="match status" value="1"/>
</dbReference>
<evidence type="ECO:0000313" key="6">
    <source>
        <dbReference type="Proteomes" id="UP001467690"/>
    </source>
</evidence>